<evidence type="ECO:0000313" key="3">
    <source>
        <dbReference type="Proteomes" id="UP001165120"/>
    </source>
</evidence>
<feature type="compositionally biased region" description="Basic residues" evidence="1">
    <location>
        <begin position="1"/>
        <end position="10"/>
    </location>
</feature>
<feature type="compositionally biased region" description="Basic residues" evidence="1">
    <location>
        <begin position="18"/>
        <end position="36"/>
    </location>
</feature>
<keyword evidence="3" id="KW-1185">Reference proteome</keyword>
<proteinExistence type="predicted"/>
<comment type="caution">
    <text evidence="2">The sequence shown here is derived from an EMBL/GenBank/DDBJ whole genome shotgun (WGS) entry which is preliminary data.</text>
</comment>
<protein>
    <submittedName>
        <fullName evidence="2">Unnamed protein product</fullName>
    </submittedName>
</protein>
<name>A0A9W6T5A1_CANBO</name>
<feature type="region of interest" description="Disordered" evidence="1">
    <location>
        <begin position="1"/>
        <end position="51"/>
    </location>
</feature>
<gene>
    <name evidence="2" type="ORF">Cboi02_000518100</name>
</gene>
<reference evidence="2" key="1">
    <citation type="submission" date="2023-04" db="EMBL/GenBank/DDBJ databases">
        <title>Candida boidinii NBRC 10035.</title>
        <authorList>
            <person name="Ichikawa N."/>
            <person name="Sato H."/>
            <person name="Tonouchi N."/>
        </authorList>
    </citation>
    <scope>NUCLEOTIDE SEQUENCE</scope>
    <source>
        <strain evidence="2">NBRC 10035</strain>
    </source>
</reference>
<dbReference type="EMBL" id="BSXN01002388">
    <property type="protein sequence ID" value="GME76449.1"/>
    <property type="molecule type" value="Genomic_DNA"/>
</dbReference>
<sequence length="207" mass="23664">MPRERGRKGGPRGYIGRGKGRGKGRGRGGGRGRGRGRGGMEREEFGGPQITNRRFVELDDLESDMYLPDIHIDKSMKSAAKSAGRRKYGFMDELDFTNDHRQDTLRKKLRDRPIQFVKAAEIYDPSRDLLKQLSDMKLSRNNVIISNNQIESKNEDDESEIPFTVFDNFEREIEADNTDAKIPDKVEAGRTITVTEIYTSIIHEWSL</sequence>
<accession>A0A9W6T5A1</accession>
<dbReference type="Proteomes" id="UP001165120">
    <property type="component" value="Unassembled WGS sequence"/>
</dbReference>
<evidence type="ECO:0000313" key="2">
    <source>
        <dbReference type="EMBL" id="GME76449.1"/>
    </source>
</evidence>
<evidence type="ECO:0000256" key="1">
    <source>
        <dbReference type="SAM" id="MobiDB-lite"/>
    </source>
</evidence>
<organism evidence="2 3">
    <name type="scientific">Candida boidinii</name>
    <name type="common">Yeast</name>
    <dbReference type="NCBI Taxonomy" id="5477"/>
    <lineage>
        <taxon>Eukaryota</taxon>
        <taxon>Fungi</taxon>
        <taxon>Dikarya</taxon>
        <taxon>Ascomycota</taxon>
        <taxon>Saccharomycotina</taxon>
        <taxon>Pichiomycetes</taxon>
        <taxon>Pichiales</taxon>
        <taxon>Pichiaceae</taxon>
        <taxon>Ogataea</taxon>
        <taxon>Ogataea/Candida clade</taxon>
    </lineage>
</organism>
<dbReference type="AlphaFoldDB" id="A0A9W6T5A1"/>